<evidence type="ECO:0000313" key="10">
    <source>
        <dbReference type="EMBL" id="GIQ85129.1"/>
    </source>
</evidence>
<evidence type="ECO:0000256" key="4">
    <source>
        <dbReference type="ARBA" id="ARBA00023315"/>
    </source>
</evidence>
<dbReference type="Proteomes" id="UP000265618">
    <property type="component" value="Unassembled WGS sequence"/>
</dbReference>
<dbReference type="PANTHER" id="PTHR11377">
    <property type="entry name" value="N-MYRISTOYL TRANSFERASE"/>
    <property type="match status" value="1"/>
</dbReference>
<keyword evidence="3 5" id="KW-0808">Transferase</keyword>
<evidence type="ECO:0000259" key="9">
    <source>
        <dbReference type="Pfam" id="PF02799"/>
    </source>
</evidence>
<keyword evidence="11" id="KW-1185">Reference proteome</keyword>
<sequence length="416" mass="46553">MAGDGGRRRGGRRGEGREEGKERRRRNGNTEEAGNVSGRGRSGAGRRPVSKDPMMSHASRVRSGRGDAPVLEEEKVDIAVQMSRFWEAVVGVQQQREALRLRRFAYSKDIILHDLTGPGCIPDYRLGVRDSEKSLVGFIAAVPGPHCAGNPEASSAVPMVEINFLCVTSHLRNQGMAPLLIKEITRRVNVNGTFQAIYTAGVPVTAPVCVANYYHRTLNALKLLETEFTYCPPRMSQREFVGRYRMPSTPRLTGFRPMTKKDMPQAQDLLQTYLRQFRFHPEVSKRSFQHKFKHSPGVTQTYVIERDGAVVGFGSFYTVDTQVLQHSKHSVIRAAYLHHCCVADGYGLTRTDMMRDLLIAASASGHDVFNSLNIADNEEFLDTLRFGRGNGKLYYYVFNWKWGAPATARDVAVVLV</sequence>
<dbReference type="InterPro" id="IPR022676">
    <property type="entry name" value="NMT_N"/>
</dbReference>
<gene>
    <name evidence="10" type="ORF">KIPB_006756</name>
</gene>
<name>A0A9K3D0P6_9EUKA</name>
<comment type="function">
    <text evidence="5">Adds a myristoyl group to the N-terminal glycine residue of certain cellular proteins.</text>
</comment>
<dbReference type="GO" id="GO:0004379">
    <property type="term" value="F:glycylpeptide N-tetradecanoyltransferase activity"/>
    <property type="evidence" value="ECO:0007669"/>
    <property type="project" value="UniProtKB-EC"/>
</dbReference>
<dbReference type="PANTHER" id="PTHR11377:SF5">
    <property type="entry name" value="GLYCYLPEPTIDE N-TETRADECANOYLTRANSFERASE"/>
    <property type="match status" value="1"/>
</dbReference>
<dbReference type="Gene3D" id="3.40.630.170">
    <property type="match status" value="1"/>
</dbReference>
<evidence type="ECO:0000313" key="11">
    <source>
        <dbReference type="Proteomes" id="UP000265618"/>
    </source>
</evidence>
<feature type="region of interest" description="Disordered" evidence="7">
    <location>
        <begin position="1"/>
        <end position="68"/>
    </location>
</feature>
<comment type="similarity">
    <text evidence="1 6">Belongs to the NMT family.</text>
</comment>
<organism evidence="10 11">
    <name type="scientific">Kipferlia bialata</name>
    <dbReference type="NCBI Taxonomy" id="797122"/>
    <lineage>
        <taxon>Eukaryota</taxon>
        <taxon>Metamonada</taxon>
        <taxon>Carpediemonas-like organisms</taxon>
        <taxon>Kipferlia</taxon>
    </lineage>
</organism>
<comment type="catalytic activity">
    <reaction evidence="5">
        <text>N-terminal glycyl-[protein] + tetradecanoyl-CoA = N-tetradecanoylglycyl-[protein] + CoA + H(+)</text>
        <dbReference type="Rhea" id="RHEA:15521"/>
        <dbReference type="Rhea" id="RHEA-COMP:12666"/>
        <dbReference type="Rhea" id="RHEA-COMP:12667"/>
        <dbReference type="ChEBI" id="CHEBI:15378"/>
        <dbReference type="ChEBI" id="CHEBI:57287"/>
        <dbReference type="ChEBI" id="CHEBI:57385"/>
        <dbReference type="ChEBI" id="CHEBI:64723"/>
        <dbReference type="ChEBI" id="CHEBI:133050"/>
        <dbReference type="EC" id="2.3.1.97"/>
    </reaction>
</comment>
<dbReference type="Pfam" id="PF02799">
    <property type="entry name" value="NMT_C"/>
    <property type="match status" value="1"/>
</dbReference>
<feature type="compositionally biased region" description="Low complexity" evidence="7">
    <location>
        <begin position="30"/>
        <end position="39"/>
    </location>
</feature>
<feature type="domain" description="Glycylpeptide N-tetradecanoyltransferase C-terminal" evidence="9">
    <location>
        <begin position="225"/>
        <end position="402"/>
    </location>
</feature>
<reference evidence="10 11" key="1">
    <citation type="journal article" date="2018" name="PLoS ONE">
        <title>The draft genome of Kipferlia bialata reveals reductive genome evolution in fornicate parasites.</title>
        <authorList>
            <person name="Tanifuji G."/>
            <person name="Takabayashi S."/>
            <person name="Kume K."/>
            <person name="Takagi M."/>
            <person name="Nakayama T."/>
            <person name="Kamikawa R."/>
            <person name="Inagaki Y."/>
            <person name="Hashimoto T."/>
        </authorList>
    </citation>
    <scope>NUCLEOTIDE SEQUENCE [LARGE SCALE GENOMIC DNA]</scope>
    <source>
        <strain evidence="10">NY0173</strain>
    </source>
</reference>
<dbReference type="InterPro" id="IPR000903">
    <property type="entry name" value="NMT"/>
</dbReference>
<feature type="compositionally biased region" description="Basic and acidic residues" evidence="7">
    <location>
        <begin position="12"/>
        <end position="22"/>
    </location>
</feature>
<evidence type="ECO:0000256" key="5">
    <source>
        <dbReference type="RuleBase" id="RU000586"/>
    </source>
</evidence>
<dbReference type="EMBL" id="BDIP01001782">
    <property type="protein sequence ID" value="GIQ85129.1"/>
    <property type="molecule type" value="Genomic_DNA"/>
</dbReference>
<dbReference type="InterPro" id="IPR016181">
    <property type="entry name" value="Acyl_CoA_acyltransferase"/>
</dbReference>
<evidence type="ECO:0000256" key="1">
    <source>
        <dbReference type="ARBA" id="ARBA00009469"/>
    </source>
</evidence>
<dbReference type="AlphaFoldDB" id="A0A9K3D0P6"/>
<evidence type="ECO:0000256" key="3">
    <source>
        <dbReference type="ARBA" id="ARBA00022679"/>
    </source>
</evidence>
<dbReference type="GO" id="GO:0005737">
    <property type="term" value="C:cytoplasm"/>
    <property type="evidence" value="ECO:0007669"/>
    <property type="project" value="TreeGrafter"/>
</dbReference>
<evidence type="ECO:0000256" key="6">
    <source>
        <dbReference type="RuleBase" id="RU004178"/>
    </source>
</evidence>
<comment type="caution">
    <text evidence="10">The sequence shown here is derived from an EMBL/GenBank/DDBJ whole genome shotgun (WGS) entry which is preliminary data.</text>
</comment>
<feature type="domain" description="Glycylpeptide N-tetradecanoyltransferase N-terminal" evidence="8">
    <location>
        <begin position="102"/>
        <end position="209"/>
    </location>
</feature>
<accession>A0A9K3D0P6</accession>
<dbReference type="OrthoDB" id="60315at2759"/>
<dbReference type="InterPro" id="IPR022677">
    <property type="entry name" value="NMT_C"/>
</dbReference>
<evidence type="ECO:0000259" key="8">
    <source>
        <dbReference type="Pfam" id="PF01233"/>
    </source>
</evidence>
<dbReference type="SUPFAM" id="SSF55729">
    <property type="entry name" value="Acyl-CoA N-acyltransferases (Nat)"/>
    <property type="match status" value="2"/>
</dbReference>
<dbReference type="EC" id="2.3.1.97" evidence="2 5"/>
<evidence type="ECO:0000256" key="2">
    <source>
        <dbReference type="ARBA" id="ARBA00012923"/>
    </source>
</evidence>
<proteinExistence type="inferred from homology"/>
<keyword evidence="4 5" id="KW-0012">Acyltransferase</keyword>
<protein>
    <recommendedName>
        <fullName evidence="2 5">Glycylpeptide N-tetradecanoyltransferase</fullName>
        <ecNumber evidence="2 5">2.3.1.97</ecNumber>
    </recommendedName>
</protein>
<evidence type="ECO:0000256" key="7">
    <source>
        <dbReference type="SAM" id="MobiDB-lite"/>
    </source>
</evidence>
<dbReference type="Pfam" id="PF01233">
    <property type="entry name" value="NMT"/>
    <property type="match status" value="1"/>
</dbReference>